<organism evidence="8 9">
    <name type="scientific">Planobispora takensis</name>
    <dbReference type="NCBI Taxonomy" id="1367882"/>
    <lineage>
        <taxon>Bacteria</taxon>
        <taxon>Bacillati</taxon>
        <taxon>Actinomycetota</taxon>
        <taxon>Actinomycetes</taxon>
        <taxon>Streptosporangiales</taxon>
        <taxon>Streptosporangiaceae</taxon>
        <taxon>Planobispora</taxon>
    </lineage>
</organism>
<evidence type="ECO:0000256" key="5">
    <source>
        <dbReference type="PROSITE-ProRule" id="PRU00335"/>
    </source>
</evidence>
<dbReference type="InterPro" id="IPR039538">
    <property type="entry name" value="BetI_C"/>
</dbReference>
<proteinExistence type="predicted"/>
<dbReference type="PANTHER" id="PTHR30055">
    <property type="entry name" value="HTH-TYPE TRANSCRIPTIONAL REGULATOR RUTR"/>
    <property type="match status" value="1"/>
</dbReference>
<name>A0A8J3SWX7_9ACTN</name>
<dbReference type="GO" id="GO:0003700">
    <property type="term" value="F:DNA-binding transcription factor activity"/>
    <property type="evidence" value="ECO:0007669"/>
    <property type="project" value="TreeGrafter"/>
</dbReference>
<dbReference type="PRINTS" id="PR00455">
    <property type="entry name" value="HTHTETR"/>
</dbReference>
<sequence length="464" mass="49201">MSPRTPPPPSASARSGRGARGGYGVGDARRRRIIEVAVKHFADRGYHATSLARIAEEVGITQPGVLHHFRTKEQLMLAALEHRDELASAREFARRPRSAAEALRTLVRLAEFNASQPGLVRMFTTLAGEAADPGHPAHAYFTGRYAMVLGLIEDSLREGSQSGELRGDVDHGAIAREVAAVMDGLQIQWCLRPDSVDMAGQFRQYAERLIRSITPDGRGLDTESPGPAPAVAPAPGTGPAGVSGTGPGPVPASESDAGTGPGAVAREPAGPGRGAVEERASGRRAGILLAALEVFAERGFRGAPLAAVAERAGLSQQGLLHYFPNKERLLVEMLDLRERVDSLRMLAEGGASPRLEHIVQLAEYNVTRPGVLQAFTVLAAESVTEGHPARDYFVERYARMRELAAAALRAELGETLPGGLTPAEGAALLLAVQDGVQLQWLLDPQAVGLPALVEAFAKLLREGA</sequence>
<comment type="caution">
    <text evidence="8">The sequence shown here is derived from an EMBL/GenBank/DDBJ whole genome shotgun (WGS) entry which is preliminary data.</text>
</comment>
<dbReference type="PANTHER" id="PTHR30055:SF226">
    <property type="entry name" value="HTH-TYPE TRANSCRIPTIONAL REGULATOR PKSA"/>
    <property type="match status" value="1"/>
</dbReference>
<keyword evidence="3 5" id="KW-0238">DNA-binding</keyword>
<evidence type="ECO:0000256" key="4">
    <source>
        <dbReference type="ARBA" id="ARBA00023163"/>
    </source>
</evidence>
<dbReference type="AlphaFoldDB" id="A0A8J3SWX7"/>
<keyword evidence="9" id="KW-1185">Reference proteome</keyword>
<feature type="compositionally biased region" description="Gly residues" evidence="6">
    <location>
        <begin position="238"/>
        <end position="247"/>
    </location>
</feature>
<gene>
    <name evidence="8" type="ORF">Pta02_40050</name>
</gene>
<dbReference type="Pfam" id="PF13977">
    <property type="entry name" value="TetR_C_6"/>
    <property type="match status" value="1"/>
</dbReference>
<feature type="region of interest" description="Disordered" evidence="6">
    <location>
        <begin position="1"/>
        <end position="24"/>
    </location>
</feature>
<evidence type="ECO:0000256" key="6">
    <source>
        <dbReference type="SAM" id="MobiDB-lite"/>
    </source>
</evidence>
<keyword evidence="4" id="KW-0804">Transcription</keyword>
<dbReference type="EMBL" id="BOOK01000029">
    <property type="protein sequence ID" value="GII01997.1"/>
    <property type="molecule type" value="Genomic_DNA"/>
</dbReference>
<feature type="DNA-binding region" description="H-T-H motif" evidence="5">
    <location>
        <begin position="50"/>
        <end position="69"/>
    </location>
</feature>
<reference evidence="8" key="1">
    <citation type="submission" date="2021-01" db="EMBL/GenBank/DDBJ databases">
        <title>Whole genome shotgun sequence of Planobispora takensis NBRC 109077.</title>
        <authorList>
            <person name="Komaki H."/>
            <person name="Tamura T."/>
        </authorList>
    </citation>
    <scope>NUCLEOTIDE SEQUENCE</scope>
    <source>
        <strain evidence="8">NBRC 109077</strain>
    </source>
</reference>
<dbReference type="InterPro" id="IPR001647">
    <property type="entry name" value="HTH_TetR"/>
</dbReference>
<accession>A0A8J3SWX7</accession>
<dbReference type="InterPro" id="IPR036271">
    <property type="entry name" value="Tet_transcr_reg_TetR-rel_C_sf"/>
</dbReference>
<dbReference type="RefSeq" id="WP_203876341.1">
    <property type="nucleotide sequence ID" value="NZ_BOOK01000029.1"/>
</dbReference>
<dbReference type="InterPro" id="IPR009057">
    <property type="entry name" value="Homeodomain-like_sf"/>
</dbReference>
<keyword evidence="2" id="KW-0805">Transcription regulation</keyword>
<feature type="compositionally biased region" description="Pro residues" evidence="6">
    <location>
        <begin position="1"/>
        <end position="10"/>
    </location>
</feature>
<keyword evidence="1" id="KW-0678">Repressor</keyword>
<dbReference type="SUPFAM" id="SSF46689">
    <property type="entry name" value="Homeodomain-like"/>
    <property type="match status" value="2"/>
</dbReference>
<dbReference type="Gene3D" id="1.10.357.10">
    <property type="entry name" value="Tetracycline Repressor, domain 2"/>
    <property type="match status" value="2"/>
</dbReference>
<feature type="domain" description="HTH tetR-type" evidence="7">
    <location>
        <begin position="27"/>
        <end position="87"/>
    </location>
</feature>
<feature type="DNA-binding region" description="H-T-H motif" evidence="5">
    <location>
        <begin position="304"/>
        <end position="323"/>
    </location>
</feature>
<evidence type="ECO:0000256" key="2">
    <source>
        <dbReference type="ARBA" id="ARBA00023015"/>
    </source>
</evidence>
<dbReference type="PROSITE" id="PS50977">
    <property type="entry name" value="HTH_TETR_2"/>
    <property type="match status" value="2"/>
</dbReference>
<dbReference type="Pfam" id="PF00440">
    <property type="entry name" value="TetR_N"/>
    <property type="match status" value="2"/>
</dbReference>
<dbReference type="SUPFAM" id="SSF48498">
    <property type="entry name" value="Tetracyclin repressor-like, C-terminal domain"/>
    <property type="match status" value="2"/>
</dbReference>
<evidence type="ECO:0000259" key="7">
    <source>
        <dbReference type="PROSITE" id="PS50977"/>
    </source>
</evidence>
<protein>
    <recommendedName>
        <fullName evidence="7">HTH tetR-type domain-containing protein</fullName>
    </recommendedName>
</protein>
<feature type="domain" description="HTH tetR-type" evidence="7">
    <location>
        <begin position="281"/>
        <end position="341"/>
    </location>
</feature>
<evidence type="ECO:0000313" key="8">
    <source>
        <dbReference type="EMBL" id="GII01997.1"/>
    </source>
</evidence>
<feature type="region of interest" description="Disordered" evidence="6">
    <location>
        <begin position="215"/>
        <end position="278"/>
    </location>
</feature>
<evidence type="ECO:0000256" key="1">
    <source>
        <dbReference type="ARBA" id="ARBA00022491"/>
    </source>
</evidence>
<dbReference type="GO" id="GO:0000976">
    <property type="term" value="F:transcription cis-regulatory region binding"/>
    <property type="evidence" value="ECO:0007669"/>
    <property type="project" value="TreeGrafter"/>
</dbReference>
<dbReference type="Proteomes" id="UP000634476">
    <property type="component" value="Unassembled WGS sequence"/>
</dbReference>
<evidence type="ECO:0000256" key="3">
    <source>
        <dbReference type="ARBA" id="ARBA00023125"/>
    </source>
</evidence>
<dbReference type="InterPro" id="IPR050109">
    <property type="entry name" value="HTH-type_TetR-like_transc_reg"/>
</dbReference>
<evidence type="ECO:0000313" key="9">
    <source>
        <dbReference type="Proteomes" id="UP000634476"/>
    </source>
</evidence>